<gene>
    <name evidence="2" type="ORF">C8A03DRAFT_33724</name>
</gene>
<reference evidence="2" key="1">
    <citation type="journal article" date="2023" name="Mol. Phylogenet. Evol.">
        <title>Genome-scale phylogeny and comparative genomics of the fungal order Sordariales.</title>
        <authorList>
            <person name="Hensen N."/>
            <person name="Bonometti L."/>
            <person name="Westerberg I."/>
            <person name="Brannstrom I.O."/>
            <person name="Guillou S."/>
            <person name="Cros-Aarteil S."/>
            <person name="Calhoun S."/>
            <person name="Haridas S."/>
            <person name="Kuo A."/>
            <person name="Mondo S."/>
            <person name="Pangilinan J."/>
            <person name="Riley R."/>
            <person name="LaButti K."/>
            <person name="Andreopoulos B."/>
            <person name="Lipzen A."/>
            <person name="Chen C."/>
            <person name="Yan M."/>
            <person name="Daum C."/>
            <person name="Ng V."/>
            <person name="Clum A."/>
            <person name="Steindorff A."/>
            <person name="Ohm R.A."/>
            <person name="Martin F."/>
            <person name="Silar P."/>
            <person name="Natvig D.O."/>
            <person name="Lalanne C."/>
            <person name="Gautier V."/>
            <person name="Ament-Velasquez S.L."/>
            <person name="Kruys A."/>
            <person name="Hutchinson M.I."/>
            <person name="Powell A.J."/>
            <person name="Barry K."/>
            <person name="Miller A.N."/>
            <person name="Grigoriev I.V."/>
            <person name="Debuchy R."/>
            <person name="Gladieux P."/>
            <person name="Hiltunen Thoren M."/>
            <person name="Johannesson H."/>
        </authorList>
    </citation>
    <scope>NUCLEOTIDE SEQUENCE</scope>
    <source>
        <strain evidence="2">CBS 532.94</strain>
    </source>
</reference>
<evidence type="ECO:0008006" key="4">
    <source>
        <dbReference type="Google" id="ProtNLM"/>
    </source>
</evidence>
<evidence type="ECO:0000313" key="3">
    <source>
        <dbReference type="Proteomes" id="UP001303760"/>
    </source>
</evidence>
<dbReference type="AlphaFoldDB" id="A0AAN7CAP8"/>
<dbReference type="Proteomes" id="UP001303760">
    <property type="component" value="Unassembled WGS sequence"/>
</dbReference>
<proteinExistence type="predicted"/>
<name>A0AAN7CAP8_9PEZI</name>
<protein>
    <recommendedName>
        <fullName evidence="4">F-box domain-containing protein</fullName>
    </recommendedName>
</protein>
<organism evidence="2 3">
    <name type="scientific">Achaetomium macrosporum</name>
    <dbReference type="NCBI Taxonomy" id="79813"/>
    <lineage>
        <taxon>Eukaryota</taxon>
        <taxon>Fungi</taxon>
        <taxon>Dikarya</taxon>
        <taxon>Ascomycota</taxon>
        <taxon>Pezizomycotina</taxon>
        <taxon>Sordariomycetes</taxon>
        <taxon>Sordariomycetidae</taxon>
        <taxon>Sordariales</taxon>
        <taxon>Chaetomiaceae</taxon>
        <taxon>Achaetomium</taxon>
    </lineage>
</organism>
<evidence type="ECO:0000313" key="2">
    <source>
        <dbReference type="EMBL" id="KAK4238270.1"/>
    </source>
</evidence>
<feature type="region of interest" description="Disordered" evidence="1">
    <location>
        <begin position="1"/>
        <end position="21"/>
    </location>
</feature>
<accession>A0AAN7CAP8</accession>
<dbReference type="EMBL" id="MU860102">
    <property type="protein sequence ID" value="KAK4238270.1"/>
    <property type="molecule type" value="Genomic_DNA"/>
</dbReference>
<reference evidence="2" key="2">
    <citation type="submission" date="2023-05" db="EMBL/GenBank/DDBJ databases">
        <authorList>
            <consortium name="Lawrence Berkeley National Laboratory"/>
            <person name="Steindorff A."/>
            <person name="Hensen N."/>
            <person name="Bonometti L."/>
            <person name="Westerberg I."/>
            <person name="Brannstrom I.O."/>
            <person name="Guillou S."/>
            <person name="Cros-Aarteil S."/>
            <person name="Calhoun S."/>
            <person name="Haridas S."/>
            <person name="Kuo A."/>
            <person name="Mondo S."/>
            <person name="Pangilinan J."/>
            <person name="Riley R."/>
            <person name="Labutti K."/>
            <person name="Andreopoulos B."/>
            <person name="Lipzen A."/>
            <person name="Chen C."/>
            <person name="Yanf M."/>
            <person name="Daum C."/>
            <person name="Ng V."/>
            <person name="Clum A."/>
            <person name="Ohm R."/>
            <person name="Martin F."/>
            <person name="Silar P."/>
            <person name="Natvig D."/>
            <person name="Lalanne C."/>
            <person name="Gautier V."/>
            <person name="Ament-Velasquez S.L."/>
            <person name="Kruys A."/>
            <person name="Hutchinson M.I."/>
            <person name="Powell A.J."/>
            <person name="Barry K."/>
            <person name="Miller A.N."/>
            <person name="Grigoriev I.V."/>
            <person name="Debuchy R."/>
            <person name="Gladieux P."/>
            <person name="Thoren M.H."/>
            <person name="Johannesson H."/>
        </authorList>
    </citation>
    <scope>NUCLEOTIDE SEQUENCE</scope>
    <source>
        <strain evidence="2">CBS 532.94</strain>
    </source>
</reference>
<comment type="caution">
    <text evidence="2">The sequence shown here is derived from an EMBL/GenBank/DDBJ whole genome shotgun (WGS) entry which is preliminary data.</text>
</comment>
<evidence type="ECO:0000256" key="1">
    <source>
        <dbReference type="SAM" id="MobiDB-lite"/>
    </source>
</evidence>
<keyword evidence="3" id="KW-1185">Reference proteome</keyword>
<sequence>MSDESTEANLGPAAISQTSSRARSLEGLPFEIQQPILSRAPTVDTLRALVHASPRLHSVYVQDRLPILRVVVEQNFDGFLVDAHAAYLSGTNEFQQSRSEPMLWEFVEAYES</sequence>